<evidence type="ECO:0000313" key="1">
    <source>
        <dbReference type="EMBL" id="RTR37553.1"/>
    </source>
</evidence>
<comment type="caution">
    <text evidence="1">The sequence shown here is derived from an EMBL/GenBank/DDBJ whole genome shotgun (WGS) entry which is preliminary data.</text>
</comment>
<proteinExistence type="predicted"/>
<sequence>MGRTVKSQRDEHKLETPWAILNGKEILFQTKHKYKPEIAVSICVGNKQQEDNLTGSRSFCFSYQDIGLYRCLLGTMSEQEYKDEVCHTND</sequence>
<gene>
    <name evidence="1" type="ORF">EKG38_17605</name>
</gene>
<dbReference type="RefSeq" id="WP_126521528.1">
    <property type="nucleotide sequence ID" value="NZ_RXNU01000011.1"/>
</dbReference>
<reference evidence="1 2" key="1">
    <citation type="submission" date="2018-12" db="EMBL/GenBank/DDBJ databases">
        <authorList>
            <person name="Yu L."/>
        </authorList>
    </citation>
    <scope>NUCLEOTIDE SEQUENCE [LARGE SCALE GENOMIC DNA]</scope>
    <source>
        <strain evidence="1 2">HAW-EB2</strain>
    </source>
</reference>
<name>A0A3S0K7V9_9GAMM</name>
<organism evidence="1 2">
    <name type="scientific">Shewanella canadensis</name>
    <dbReference type="NCBI Taxonomy" id="271096"/>
    <lineage>
        <taxon>Bacteria</taxon>
        <taxon>Pseudomonadati</taxon>
        <taxon>Pseudomonadota</taxon>
        <taxon>Gammaproteobacteria</taxon>
        <taxon>Alteromonadales</taxon>
        <taxon>Shewanellaceae</taxon>
        <taxon>Shewanella</taxon>
    </lineage>
</organism>
<accession>A0A3S0K7V9</accession>
<protein>
    <submittedName>
        <fullName evidence="1">Uncharacterized protein</fullName>
    </submittedName>
</protein>
<dbReference type="Proteomes" id="UP000267448">
    <property type="component" value="Unassembled WGS sequence"/>
</dbReference>
<evidence type="ECO:0000313" key="2">
    <source>
        <dbReference type="Proteomes" id="UP000267448"/>
    </source>
</evidence>
<keyword evidence="2" id="KW-1185">Reference proteome</keyword>
<dbReference type="EMBL" id="RXNU01000011">
    <property type="protein sequence ID" value="RTR37553.1"/>
    <property type="molecule type" value="Genomic_DNA"/>
</dbReference>
<dbReference type="AlphaFoldDB" id="A0A3S0K7V9"/>